<reference evidence="2" key="2">
    <citation type="submission" date="2017-02" db="UniProtKB">
        <authorList>
            <consortium name="WormBaseParasite"/>
        </authorList>
    </citation>
    <scope>IDENTIFICATION</scope>
</reference>
<dbReference type="WBParaSite" id="ACAC_0000638001-mRNA-1">
    <property type="protein sequence ID" value="ACAC_0000638001-mRNA-1"/>
    <property type="gene ID" value="ACAC_0000638001"/>
</dbReference>
<dbReference type="STRING" id="6313.A0A0K0D8I5"/>
<dbReference type="SUPFAM" id="SSF48371">
    <property type="entry name" value="ARM repeat"/>
    <property type="match status" value="1"/>
</dbReference>
<name>A0A0K0D8I5_ANGCA</name>
<dbReference type="Proteomes" id="UP000035642">
    <property type="component" value="Unassembled WGS sequence"/>
</dbReference>
<dbReference type="InterPro" id="IPR016024">
    <property type="entry name" value="ARM-type_fold"/>
</dbReference>
<reference evidence="1" key="1">
    <citation type="submission" date="2012-09" db="EMBL/GenBank/DDBJ databases">
        <authorList>
            <person name="Martin A.A."/>
        </authorList>
    </citation>
    <scope>NUCLEOTIDE SEQUENCE</scope>
</reference>
<proteinExistence type="predicted"/>
<evidence type="ECO:0000313" key="2">
    <source>
        <dbReference type="WBParaSite" id="ACAC_0000638001-mRNA-1"/>
    </source>
</evidence>
<evidence type="ECO:0000313" key="1">
    <source>
        <dbReference type="Proteomes" id="UP000035642"/>
    </source>
</evidence>
<organism evidence="1 2">
    <name type="scientific">Angiostrongylus cantonensis</name>
    <name type="common">Rat lungworm</name>
    <dbReference type="NCBI Taxonomy" id="6313"/>
    <lineage>
        <taxon>Eukaryota</taxon>
        <taxon>Metazoa</taxon>
        <taxon>Ecdysozoa</taxon>
        <taxon>Nematoda</taxon>
        <taxon>Chromadorea</taxon>
        <taxon>Rhabditida</taxon>
        <taxon>Rhabditina</taxon>
        <taxon>Rhabditomorpha</taxon>
        <taxon>Strongyloidea</taxon>
        <taxon>Metastrongylidae</taxon>
        <taxon>Angiostrongylus</taxon>
    </lineage>
</organism>
<accession>A0A0K0D8I5</accession>
<sequence>LLFLAFSRNKFPFELVNHLIKTIGEVPSSSSFCQFPAMVVMSLFARVNPRGMREYLRDFQKCLRSSHVLVACEALRAISYLIPLDENTVDNEDEAYLYHLRAIDSLFPDIEDFLFRGNCPFQIFFFFGIILIT</sequence>
<keyword evidence="1" id="KW-1185">Reference proteome</keyword>
<dbReference type="AlphaFoldDB" id="A0A0K0D8I5"/>
<protein>
    <submittedName>
        <fullName evidence="2">Non-specific serine/threonine protein kinase</fullName>
    </submittedName>
</protein>